<dbReference type="Pfam" id="PF01656">
    <property type="entry name" value="CbiA"/>
    <property type="match status" value="1"/>
</dbReference>
<proteinExistence type="predicted"/>
<reference evidence="4 5" key="1">
    <citation type="submission" date="2016-11" db="EMBL/GenBank/DDBJ databases">
        <authorList>
            <person name="Jaros S."/>
            <person name="Januszkiewicz K."/>
            <person name="Wedrychowicz H."/>
        </authorList>
    </citation>
    <scope>NUCLEOTIDE SEQUENCE [LARGE SCALE GENOMIC DNA]</scope>
    <source>
        <strain evidence="4 5">DSM 14501</strain>
    </source>
</reference>
<organism evidence="4 5">
    <name type="scientific">Caminicella sporogenes DSM 14501</name>
    <dbReference type="NCBI Taxonomy" id="1121266"/>
    <lineage>
        <taxon>Bacteria</taxon>
        <taxon>Bacillati</taxon>
        <taxon>Bacillota</taxon>
        <taxon>Clostridia</taxon>
        <taxon>Peptostreptococcales</taxon>
        <taxon>Caminicellaceae</taxon>
        <taxon>Caminicella</taxon>
    </lineage>
</organism>
<dbReference type="GO" id="GO:0051782">
    <property type="term" value="P:negative regulation of cell division"/>
    <property type="evidence" value="ECO:0007669"/>
    <property type="project" value="TreeGrafter"/>
</dbReference>
<keyword evidence="2" id="KW-0067">ATP-binding</keyword>
<evidence type="ECO:0000313" key="4">
    <source>
        <dbReference type="EMBL" id="SHJ68269.1"/>
    </source>
</evidence>
<dbReference type="GO" id="GO:0005524">
    <property type="term" value="F:ATP binding"/>
    <property type="evidence" value="ECO:0007669"/>
    <property type="project" value="UniProtKB-KW"/>
</dbReference>
<evidence type="ECO:0000313" key="5">
    <source>
        <dbReference type="Proteomes" id="UP000184082"/>
    </source>
</evidence>
<accession>A0A1M6LAW0</accession>
<dbReference type="PIRSF" id="PIRSF003092">
    <property type="entry name" value="MinD"/>
    <property type="match status" value="1"/>
</dbReference>
<dbReference type="InterPro" id="IPR027417">
    <property type="entry name" value="P-loop_NTPase"/>
</dbReference>
<name>A0A1M6LAW0_9FIRM</name>
<keyword evidence="4" id="KW-0966">Cell projection</keyword>
<dbReference type="GO" id="GO:0009898">
    <property type="term" value="C:cytoplasmic side of plasma membrane"/>
    <property type="evidence" value="ECO:0007669"/>
    <property type="project" value="TreeGrafter"/>
</dbReference>
<dbReference type="GO" id="GO:0005829">
    <property type="term" value="C:cytosol"/>
    <property type="evidence" value="ECO:0007669"/>
    <property type="project" value="TreeGrafter"/>
</dbReference>
<protein>
    <submittedName>
        <fullName evidence="4">Flagellar biosynthesis protein FlhG</fullName>
    </submittedName>
</protein>
<dbReference type="CDD" id="cd02038">
    <property type="entry name" value="FlhG-like"/>
    <property type="match status" value="1"/>
</dbReference>
<keyword evidence="4" id="KW-0969">Cilium</keyword>
<dbReference type="Proteomes" id="UP000184082">
    <property type="component" value="Unassembled WGS sequence"/>
</dbReference>
<dbReference type="EMBL" id="FRAJ01000003">
    <property type="protein sequence ID" value="SHJ68269.1"/>
    <property type="molecule type" value="Genomic_DNA"/>
</dbReference>
<keyword evidence="1" id="KW-0547">Nucleotide-binding</keyword>
<dbReference type="InterPro" id="IPR025501">
    <property type="entry name" value="MinD_FleN"/>
</dbReference>
<dbReference type="PANTHER" id="PTHR43384">
    <property type="entry name" value="SEPTUM SITE-DETERMINING PROTEIN MIND HOMOLOG, CHLOROPLASTIC-RELATED"/>
    <property type="match status" value="1"/>
</dbReference>
<dbReference type="InterPro" id="IPR050625">
    <property type="entry name" value="ParA/MinD_ATPase"/>
</dbReference>
<keyword evidence="4" id="KW-0282">Flagellum</keyword>
<dbReference type="AlphaFoldDB" id="A0A1M6LAW0"/>
<keyword evidence="5" id="KW-1185">Reference proteome</keyword>
<dbReference type="PANTHER" id="PTHR43384:SF4">
    <property type="entry name" value="CELLULOSE BIOSYNTHESIS PROTEIN BCSQ-RELATED"/>
    <property type="match status" value="1"/>
</dbReference>
<dbReference type="InterPro" id="IPR033875">
    <property type="entry name" value="FlhG"/>
</dbReference>
<dbReference type="RefSeq" id="WP_072965460.1">
    <property type="nucleotide sequence ID" value="NZ_FRAJ01000003.1"/>
</dbReference>
<evidence type="ECO:0000256" key="2">
    <source>
        <dbReference type="ARBA" id="ARBA00022840"/>
    </source>
</evidence>
<dbReference type="Gene3D" id="3.40.50.300">
    <property type="entry name" value="P-loop containing nucleotide triphosphate hydrolases"/>
    <property type="match status" value="1"/>
</dbReference>
<evidence type="ECO:0000259" key="3">
    <source>
        <dbReference type="Pfam" id="PF01656"/>
    </source>
</evidence>
<evidence type="ECO:0000256" key="1">
    <source>
        <dbReference type="ARBA" id="ARBA00022741"/>
    </source>
</evidence>
<dbReference type="InterPro" id="IPR002586">
    <property type="entry name" value="CobQ/CobB/MinD/ParA_Nub-bd_dom"/>
</dbReference>
<feature type="domain" description="CobQ/CobB/MinD/ParA nucleotide binding" evidence="3">
    <location>
        <begin position="39"/>
        <end position="254"/>
    </location>
</feature>
<dbReference type="STRING" id="1121266.SAMN02745883_00138"/>
<dbReference type="SUPFAM" id="SSF52540">
    <property type="entry name" value="P-loop containing nucleoside triphosphate hydrolases"/>
    <property type="match status" value="1"/>
</dbReference>
<sequence length="298" mass="33289">MKDQAYNLRKLIRNYKDNKSNLSNKKDDKFNKEHSARVITITSGKGGVGKTNFTINLGIILSKFNNRVTIVDADLGLGNIDVVLGLVPKYTLANVLKEEMNIHDIKIKGPNGINIISGGSGIIDMLDLPKEKVKILIDNFLLLNDISDYILIDTGAGLNNSVISFIDAADEMILIVTPEPTSITDAYAVIKNIKDKNKKIKIVINRVETSKEGYEVFNKMNLATKRFLDLELENLGFIYEDSTVKKSVKEQKPFVIQYPNSLSSKGIELIALNLINNSTKIRTFNGFQKFVNKLFSNS</sequence>
<gene>
    <name evidence="4" type="ORF">SAMN02745883_00138</name>
</gene>
<dbReference type="GO" id="GO:0016887">
    <property type="term" value="F:ATP hydrolysis activity"/>
    <property type="evidence" value="ECO:0007669"/>
    <property type="project" value="TreeGrafter"/>
</dbReference>